<protein>
    <submittedName>
        <fullName evidence="8">Methyl-accepting chemotaxis protein</fullName>
    </submittedName>
</protein>
<dbReference type="InterPro" id="IPR004089">
    <property type="entry name" value="MCPsignal_dom"/>
</dbReference>
<keyword evidence="9" id="KW-1185">Reference proteome</keyword>
<evidence type="ECO:0000256" key="1">
    <source>
        <dbReference type="ARBA" id="ARBA00022481"/>
    </source>
</evidence>
<feature type="transmembrane region" description="Helical" evidence="6">
    <location>
        <begin position="12"/>
        <end position="33"/>
    </location>
</feature>
<dbReference type="InterPro" id="IPR024478">
    <property type="entry name" value="HlyB_4HB_MCP"/>
</dbReference>
<keyword evidence="3 5" id="KW-0807">Transducer</keyword>
<evidence type="ECO:0000313" key="9">
    <source>
        <dbReference type="Proteomes" id="UP001219630"/>
    </source>
</evidence>
<feature type="transmembrane region" description="Helical" evidence="6">
    <location>
        <begin position="192"/>
        <end position="211"/>
    </location>
</feature>
<dbReference type="InterPro" id="IPR004090">
    <property type="entry name" value="Chemotax_Me-accpt_rcpt"/>
</dbReference>
<dbReference type="SUPFAM" id="SSF58104">
    <property type="entry name" value="Methyl-accepting chemotaxis protein (MCP) signaling domain"/>
    <property type="match status" value="1"/>
</dbReference>
<proteinExistence type="inferred from homology"/>
<feature type="domain" description="Methyl-accepting transducer" evidence="7">
    <location>
        <begin position="274"/>
        <end position="503"/>
    </location>
</feature>
<evidence type="ECO:0000256" key="3">
    <source>
        <dbReference type="ARBA" id="ARBA00023224"/>
    </source>
</evidence>
<dbReference type="Pfam" id="PF12729">
    <property type="entry name" value="4HB_MCP_1"/>
    <property type="match status" value="1"/>
</dbReference>
<gene>
    <name evidence="8" type="ORF">O1Q98_14790</name>
</gene>
<keyword evidence="6" id="KW-0472">Membrane</keyword>
<dbReference type="Pfam" id="PF00015">
    <property type="entry name" value="MCPsignal"/>
    <property type="match status" value="1"/>
</dbReference>
<keyword evidence="1" id="KW-0488">Methylation</keyword>
<keyword evidence="6" id="KW-1133">Transmembrane helix</keyword>
<dbReference type="SMART" id="SM00283">
    <property type="entry name" value="MA"/>
    <property type="match status" value="1"/>
</dbReference>
<evidence type="ECO:0000259" key="7">
    <source>
        <dbReference type="PROSITE" id="PS50111"/>
    </source>
</evidence>
<dbReference type="Gene3D" id="1.10.287.950">
    <property type="entry name" value="Methyl-accepting chemotaxis protein"/>
    <property type="match status" value="1"/>
</dbReference>
<dbReference type="PANTHER" id="PTHR43531">
    <property type="entry name" value="PROTEIN ICFG"/>
    <property type="match status" value="1"/>
</dbReference>
<dbReference type="PANTHER" id="PTHR43531:SF14">
    <property type="entry name" value="METHYL-ACCEPTING CHEMOTAXIS PROTEIN I-RELATED"/>
    <property type="match status" value="1"/>
</dbReference>
<accession>A0ABY8G4N7</accession>
<name>A0ABY8G4N7_9GAMM</name>
<dbReference type="PRINTS" id="PR00260">
    <property type="entry name" value="CHEMTRNSDUCR"/>
</dbReference>
<evidence type="ECO:0000256" key="5">
    <source>
        <dbReference type="PROSITE-ProRule" id="PRU00284"/>
    </source>
</evidence>
<keyword evidence="6" id="KW-0812">Transmembrane</keyword>
<evidence type="ECO:0000256" key="2">
    <source>
        <dbReference type="ARBA" id="ARBA00022500"/>
    </source>
</evidence>
<reference evidence="8 9" key="1">
    <citation type="submission" date="2022-12" db="EMBL/GenBank/DDBJ databases">
        <title>Complete genome sequencing of Dickeya lacustris type strain LMG30899.</title>
        <authorList>
            <person name="Dobhal S."/>
            <person name="Arizala D."/>
            <person name="Arif M."/>
        </authorList>
    </citation>
    <scope>NUCLEOTIDE SEQUENCE [LARGE SCALE GENOMIC DNA]</scope>
    <source>
        <strain evidence="8 9">LMG30899</strain>
    </source>
</reference>
<dbReference type="Proteomes" id="UP001219630">
    <property type="component" value="Chromosome"/>
</dbReference>
<sequence>MKNTMTVKKQIVVGFIIPIVVSVLLGVLGLLTIRHISSILTEINDENSVKQFYAVNLRGSVHDRSIAMRDLLIADKQESVSIINHINELSDFYQQSDTRLDAMLRKSDATEKEKQLYKNIQQSANKTREIIEQLIRLQRDEKNDAARILLLNEGRAAFVQWLADVNAFINDEAAQNNQLTLAARETARHFSLAMPVILFAAILLGTLAMLATRRRIFQSLGAEPAVLLAMTRAIASGNLTVKTAINEKQQYSVMAAIETMRQSLIAIVAHVLTSADGVTSASENIRTSSVELSQRTDTQAVALQHTASAMGQVSASVQENAANARQASQLSENAAHEMHQGYQLVSQIVSTMESIKQHSDSISSITQVIEGIAFQTNILAINAAVEAARAGDVGRGFSVVAAEIRALSQKTTASAHEIKKLIDASSDKIGTGYSEISQAAEVMQKINQSVDLSSEFIRKIADTSAEQSVATQGIARSLADMELSTQQNAAMVEQTATETAYLETHSQQLKQSVSRFSVEERALAPAVNGAARWRVISGITRRIIMSPPYRGTGDRKRRRASLATLAANAV</sequence>
<dbReference type="PROSITE" id="PS50111">
    <property type="entry name" value="CHEMOTAXIS_TRANSDUC_2"/>
    <property type="match status" value="1"/>
</dbReference>
<organism evidence="8 9">
    <name type="scientific">Dickeya lacustris</name>
    <dbReference type="NCBI Taxonomy" id="2259638"/>
    <lineage>
        <taxon>Bacteria</taxon>
        <taxon>Pseudomonadati</taxon>
        <taxon>Pseudomonadota</taxon>
        <taxon>Gammaproteobacteria</taxon>
        <taxon>Enterobacterales</taxon>
        <taxon>Pectobacteriaceae</taxon>
        <taxon>Dickeya</taxon>
    </lineage>
</organism>
<comment type="similarity">
    <text evidence="4">Belongs to the methyl-accepting chemotaxis (MCP) protein family.</text>
</comment>
<evidence type="ECO:0000313" key="8">
    <source>
        <dbReference type="EMBL" id="WFN54904.1"/>
    </source>
</evidence>
<dbReference type="EMBL" id="CP114280">
    <property type="protein sequence ID" value="WFN54904.1"/>
    <property type="molecule type" value="Genomic_DNA"/>
</dbReference>
<dbReference type="RefSeq" id="WP_278142103.1">
    <property type="nucleotide sequence ID" value="NZ_CP114280.1"/>
</dbReference>
<keyword evidence="2" id="KW-0145">Chemotaxis</keyword>
<evidence type="ECO:0000256" key="4">
    <source>
        <dbReference type="ARBA" id="ARBA00029447"/>
    </source>
</evidence>
<evidence type="ECO:0000256" key="6">
    <source>
        <dbReference type="SAM" id="Phobius"/>
    </source>
</evidence>
<dbReference type="InterPro" id="IPR051310">
    <property type="entry name" value="MCP_chemotaxis"/>
</dbReference>